<keyword evidence="7" id="KW-0812">Transmembrane</keyword>
<dbReference type="GO" id="GO:0016020">
    <property type="term" value="C:membrane"/>
    <property type="evidence" value="ECO:0007669"/>
    <property type="project" value="UniProtKB-SubCell"/>
</dbReference>
<evidence type="ECO:0000256" key="6">
    <source>
        <dbReference type="SAM" id="Coils"/>
    </source>
</evidence>
<dbReference type="PANTHER" id="PTHR10465:SF0">
    <property type="entry name" value="SARCALUMENIN"/>
    <property type="match status" value="1"/>
</dbReference>
<evidence type="ECO:0000256" key="2">
    <source>
        <dbReference type="ARBA" id="ARBA00022741"/>
    </source>
</evidence>
<comment type="subcellular location">
    <subcellularLocation>
        <location evidence="1">Membrane</location>
    </subcellularLocation>
</comment>
<evidence type="ECO:0000259" key="8">
    <source>
        <dbReference type="Pfam" id="PF00350"/>
    </source>
</evidence>
<protein>
    <recommendedName>
        <fullName evidence="8">Dynamin N-terminal domain-containing protein</fullName>
    </recommendedName>
</protein>
<evidence type="ECO:0000256" key="4">
    <source>
        <dbReference type="ARBA" id="ARBA00023134"/>
    </source>
</evidence>
<reference evidence="9 10" key="1">
    <citation type="submission" date="2019-08" db="EMBL/GenBank/DDBJ databases">
        <title>Bacillus genomes from the desert of Cuatro Cienegas, Coahuila.</title>
        <authorList>
            <person name="Olmedo-Alvarez G."/>
        </authorList>
    </citation>
    <scope>NUCLEOTIDE SEQUENCE [LARGE SCALE GENOMIC DNA]</scope>
    <source>
        <strain evidence="9 10">CH40_1T</strain>
    </source>
</reference>
<keyword evidence="3" id="KW-0378">Hydrolase</keyword>
<dbReference type="RefSeq" id="WP_148948286.1">
    <property type="nucleotide sequence ID" value="NZ_VTEH01000018.1"/>
</dbReference>
<dbReference type="AlphaFoldDB" id="A0A5D4K9B6"/>
<dbReference type="Proteomes" id="UP000323317">
    <property type="component" value="Unassembled WGS sequence"/>
</dbReference>
<evidence type="ECO:0000313" key="10">
    <source>
        <dbReference type="Proteomes" id="UP000323317"/>
    </source>
</evidence>
<keyword evidence="7" id="KW-1133">Transmembrane helix</keyword>
<dbReference type="InterPro" id="IPR045063">
    <property type="entry name" value="Dynamin_N"/>
</dbReference>
<dbReference type="InterPro" id="IPR027417">
    <property type="entry name" value="P-loop_NTPase"/>
</dbReference>
<dbReference type="SUPFAM" id="SSF52540">
    <property type="entry name" value="P-loop containing nucleoside triphosphate hydrolases"/>
    <property type="match status" value="1"/>
</dbReference>
<evidence type="ECO:0000256" key="1">
    <source>
        <dbReference type="ARBA" id="ARBA00004370"/>
    </source>
</evidence>
<keyword evidence="5 7" id="KW-0472">Membrane</keyword>
<keyword evidence="6" id="KW-0175">Coiled coil</keyword>
<proteinExistence type="predicted"/>
<keyword evidence="2" id="KW-0547">Nucleotide-binding</keyword>
<dbReference type="GO" id="GO:0003924">
    <property type="term" value="F:GTPase activity"/>
    <property type="evidence" value="ECO:0007669"/>
    <property type="project" value="InterPro"/>
</dbReference>
<accession>A0A5D4K9B6</accession>
<gene>
    <name evidence="9" type="ORF">FZC79_18635</name>
</gene>
<dbReference type="InterPro" id="IPR027094">
    <property type="entry name" value="Mitofusin_fam"/>
</dbReference>
<dbReference type="EMBL" id="VTEH01000018">
    <property type="protein sequence ID" value="TYR73459.1"/>
    <property type="molecule type" value="Genomic_DNA"/>
</dbReference>
<dbReference type="Pfam" id="PF00350">
    <property type="entry name" value="Dynamin_N"/>
    <property type="match status" value="1"/>
</dbReference>
<feature type="coiled-coil region" evidence="6">
    <location>
        <begin position="393"/>
        <end position="453"/>
    </location>
</feature>
<dbReference type="GO" id="GO:0008053">
    <property type="term" value="P:mitochondrial fusion"/>
    <property type="evidence" value="ECO:0007669"/>
    <property type="project" value="TreeGrafter"/>
</dbReference>
<dbReference type="Gene3D" id="3.40.50.300">
    <property type="entry name" value="P-loop containing nucleotide triphosphate hydrolases"/>
    <property type="match status" value="1"/>
</dbReference>
<organism evidence="9 10">
    <name type="scientific">Rossellomorea vietnamensis</name>
    <dbReference type="NCBI Taxonomy" id="218284"/>
    <lineage>
        <taxon>Bacteria</taxon>
        <taxon>Bacillati</taxon>
        <taxon>Bacillota</taxon>
        <taxon>Bacilli</taxon>
        <taxon>Bacillales</taxon>
        <taxon>Bacillaceae</taxon>
        <taxon>Rossellomorea</taxon>
    </lineage>
</organism>
<name>A0A5D4K9B6_9BACI</name>
<evidence type="ECO:0000256" key="7">
    <source>
        <dbReference type="SAM" id="Phobius"/>
    </source>
</evidence>
<feature type="transmembrane region" description="Helical" evidence="7">
    <location>
        <begin position="546"/>
        <end position="570"/>
    </location>
</feature>
<evidence type="ECO:0000313" key="9">
    <source>
        <dbReference type="EMBL" id="TYR73459.1"/>
    </source>
</evidence>
<keyword evidence="4" id="KW-0342">GTP-binding</keyword>
<sequence length="671" mass="76652">MVTLHEHKNSLKNKRIKNLVAKKNKHVLKSRMKYHFGNLQDELQTTYSNINSHLHTDSARLVLPVLEELTALNFRLKELTEGLDKTFELFIVGMGNYGKSTLINALIEQSVADIDVRPKTWKVDVYDSTLRENQCTIIYRHGVTEYKSMEDTKLFIEDEEQKTKKSKKVVRAELKKVLSDLQTKEAIKETEDYLKKEFLYQSNVVEVRWPIDKKALSRNFMVVDTPGLVQENLSGDTIVSIQKYYHKADGVIWLLDATSLAAKKSKDMVTELEESLSKVGGKTDNIIAVINRIDLVRNKGGEEAEQHVLAEANKLFGKHFDNFICISAKQALEGILGNDKQKTGESGIETLIQAINSHFYVNAQKIQLQSREVSYKQILHEVTDDNYSIKAYLTRLREEQQQYRERKETITNKYSSIQKNFKTKLNDIANTFLQSAENRINNHAQALFDLESDYERENYIKDYLFCLDELQLELESYLEYWTREIEELMKQLVTEVVFTEYKFIDPSAINKRFNDADGITRGSFSYKINSASLETDNLSFASGAGIAAIGGLIFGPVGLLLAGLTSVLGINRGLAKLFKSGGVKKELNKAINDHVKDIKNSITRDLNGNKNKAQEIVTNNLKNSFSSLHGPYESSLEVEKSLSKLYEKIERPIVYPSIKTLLLYDKKMMNI</sequence>
<feature type="domain" description="Dynamin N-terminal" evidence="8">
    <location>
        <begin position="90"/>
        <end position="274"/>
    </location>
</feature>
<evidence type="ECO:0000256" key="3">
    <source>
        <dbReference type="ARBA" id="ARBA00022801"/>
    </source>
</evidence>
<comment type="caution">
    <text evidence="9">The sequence shown here is derived from an EMBL/GenBank/DDBJ whole genome shotgun (WGS) entry which is preliminary data.</text>
</comment>
<dbReference type="GO" id="GO:0005525">
    <property type="term" value="F:GTP binding"/>
    <property type="evidence" value="ECO:0007669"/>
    <property type="project" value="UniProtKB-KW"/>
</dbReference>
<evidence type="ECO:0000256" key="5">
    <source>
        <dbReference type="ARBA" id="ARBA00023136"/>
    </source>
</evidence>
<dbReference type="PANTHER" id="PTHR10465">
    <property type="entry name" value="TRANSMEMBRANE GTPASE FZO1"/>
    <property type="match status" value="1"/>
</dbReference>